<organism evidence="2">
    <name type="scientific">Anguilla anguilla</name>
    <name type="common">European freshwater eel</name>
    <name type="synonym">Muraena anguilla</name>
    <dbReference type="NCBI Taxonomy" id="7936"/>
    <lineage>
        <taxon>Eukaryota</taxon>
        <taxon>Metazoa</taxon>
        <taxon>Chordata</taxon>
        <taxon>Craniata</taxon>
        <taxon>Vertebrata</taxon>
        <taxon>Euteleostomi</taxon>
        <taxon>Actinopterygii</taxon>
        <taxon>Neopterygii</taxon>
        <taxon>Teleostei</taxon>
        <taxon>Anguilliformes</taxon>
        <taxon>Anguillidae</taxon>
        <taxon>Anguilla</taxon>
    </lineage>
</organism>
<dbReference type="AlphaFoldDB" id="A0A0E9X8L8"/>
<evidence type="ECO:0000313" key="2">
    <source>
        <dbReference type="EMBL" id="JAH98771.1"/>
    </source>
</evidence>
<sequence length="63" mass="7257">MLVLMKFNFAFFCLITLVTYLYFGFPLSCLPDASVFVNWPFDAFECESVVSPCNSPHPHYAHM</sequence>
<feature type="transmembrane region" description="Helical" evidence="1">
    <location>
        <begin position="7"/>
        <end position="25"/>
    </location>
</feature>
<reference evidence="2" key="1">
    <citation type="submission" date="2014-11" db="EMBL/GenBank/DDBJ databases">
        <authorList>
            <person name="Amaro Gonzalez C."/>
        </authorList>
    </citation>
    <scope>NUCLEOTIDE SEQUENCE</scope>
</reference>
<keyword evidence="1" id="KW-1133">Transmembrane helix</keyword>
<protein>
    <submittedName>
        <fullName evidence="2">Uncharacterized protein</fullName>
    </submittedName>
</protein>
<dbReference type="EMBL" id="GBXM01009806">
    <property type="protein sequence ID" value="JAH98771.1"/>
    <property type="molecule type" value="Transcribed_RNA"/>
</dbReference>
<keyword evidence="1" id="KW-0812">Transmembrane</keyword>
<accession>A0A0E9X8L8</accession>
<proteinExistence type="predicted"/>
<reference evidence="2" key="2">
    <citation type="journal article" date="2015" name="Fish Shellfish Immunol.">
        <title>Early steps in the European eel (Anguilla anguilla)-Vibrio vulnificus interaction in the gills: Role of the RtxA13 toxin.</title>
        <authorList>
            <person name="Callol A."/>
            <person name="Pajuelo D."/>
            <person name="Ebbesson L."/>
            <person name="Teles M."/>
            <person name="MacKenzie S."/>
            <person name="Amaro C."/>
        </authorList>
    </citation>
    <scope>NUCLEOTIDE SEQUENCE</scope>
</reference>
<keyword evidence="1" id="KW-0472">Membrane</keyword>
<evidence type="ECO:0000256" key="1">
    <source>
        <dbReference type="SAM" id="Phobius"/>
    </source>
</evidence>
<name>A0A0E9X8L8_ANGAN</name>